<dbReference type="NCBIfam" id="NF007893">
    <property type="entry name" value="PRK10597.1"/>
    <property type="match status" value="1"/>
</dbReference>
<dbReference type="Proteomes" id="UP000264980">
    <property type="component" value="Chromosome"/>
</dbReference>
<organism evidence="1 2">
    <name type="scientific">Erwinia tracheiphila</name>
    <dbReference type="NCBI Taxonomy" id="65700"/>
    <lineage>
        <taxon>Bacteria</taxon>
        <taxon>Pseudomonadati</taxon>
        <taxon>Pseudomonadota</taxon>
        <taxon>Gammaproteobacteria</taxon>
        <taxon>Enterobacterales</taxon>
        <taxon>Erwiniaceae</taxon>
        <taxon>Erwinia</taxon>
    </lineage>
</organism>
<reference evidence="1 2" key="1">
    <citation type="submission" date="2016-01" db="EMBL/GenBank/DDBJ databases">
        <authorList>
            <person name="Oliw E.H."/>
        </authorList>
    </citation>
    <scope>NUCLEOTIDE SEQUENCE [LARGE SCALE GENOMIC DNA]</scope>
    <source>
        <strain evidence="1 2">MDcuke</strain>
    </source>
</reference>
<dbReference type="RefSeq" id="WP_233480546.1">
    <property type="nucleotide sequence ID" value="NZ_CP013970.1"/>
</dbReference>
<dbReference type="AlphaFoldDB" id="A0A345CRS9"/>
<dbReference type="Pfam" id="PF06183">
    <property type="entry name" value="DinI"/>
    <property type="match status" value="1"/>
</dbReference>
<protein>
    <submittedName>
        <fullName evidence="1">DNA damage-inducible protein I</fullName>
    </submittedName>
</protein>
<dbReference type="PANTHER" id="PTHR36572">
    <property type="entry name" value="DNA DAMAGE-INDUCIBLE PROTEIN I-RELATED"/>
    <property type="match status" value="1"/>
</dbReference>
<dbReference type="EMBL" id="CP013970">
    <property type="protein sequence ID" value="AXF76146.1"/>
    <property type="molecule type" value="Genomic_DNA"/>
</dbReference>
<evidence type="ECO:0000313" key="2">
    <source>
        <dbReference type="Proteomes" id="UP000264980"/>
    </source>
</evidence>
<dbReference type="InterPro" id="IPR010391">
    <property type="entry name" value="DNA_damage-inducible_DinI-like"/>
</dbReference>
<proteinExistence type="predicted"/>
<dbReference type="InterPro" id="IPR036687">
    <property type="entry name" value="DinI-like_sf"/>
</dbReference>
<dbReference type="SUPFAM" id="SSF54857">
    <property type="entry name" value="DNA damage-inducible protein DinI"/>
    <property type="match status" value="1"/>
</dbReference>
<name>A0A345CRS9_9GAMM</name>
<evidence type="ECO:0000313" key="1">
    <source>
        <dbReference type="EMBL" id="AXF76146.1"/>
    </source>
</evidence>
<dbReference type="Gene3D" id="3.30.910.10">
    <property type="entry name" value="DinI-like"/>
    <property type="match status" value="1"/>
</dbReference>
<dbReference type="PANTHER" id="PTHR36572:SF2">
    <property type="entry name" value="DNA DAMAGE-INDUCIBLE PROTEIN I"/>
    <property type="match status" value="1"/>
</dbReference>
<accession>A0A345CRS9</accession>
<dbReference type="GO" id="GO:0009432">
    <property type="term" value="P:SOS response"/>
    <property type="evidence" value="ECO:0007669"/>
    <property type="project" value="TreeGrafter"/>
</dbReference>
<gene>
    <name evidence="1" type="ORF">AV903_08910</name>
</gene>
<sequence>MRVEATAAKISPLPTGAINVLTAALSKRINQQFPESIHRVSVRYAAANNLTVMGANHVVKNRVTEILQDTWESADDWLVIY</sequence>